<protein>
    <submittedName>
        <fullName evidence="1">Uncharacterized protein</fullName>
    </submittedName>
</protein>
<organism evidence="1 2">
    <name type="scientific">Holothuria leucospilota</name>
    <name type="common">Black long sea cucumber</name>
    <name type="synonym">Mertensiothuria leucospilota</name>
    <dbReference type="NCBI Taxonomy" id="206669"/>
    <lineage>
        <taxon>Eukaryota</taxon>
        <taxon>Metazoa</taxon>
        <taxon>Echinodermata</taxon>
        <taxon>Eleutherozoa</taxon>
        <taxon>Echinozoa</taxon>
        <taxon>Holothuroidea</taxon>
        <taxon>Aspidochirotacea</taxon>
        <taxon>Aspidochirotida</taxon>
        <taxon>Holothuriidae</taxon>
        <taxon>Holothuria</taxon>
    </lineage>
</organism>
<comment type="caution">
    <text evidence="1">The sequence shown here is derived from an EMBL/GenBank/DDBJ whole genome shotgun (WGS) entry which is preliminary data.</text>
</comment>
<dbReference type="OrthoDB" id="10546895at2759"/>
<dbReference type="EMBL" id="JAIZAY010000009">
    <property type="protein sequence ID" value="KAJ8035717.1"/>
    <property type="molecule type" value="Genomic_DNA"/>
</dbReference>
<evidence type="ECO:0000313" key="1">
    <source>
        <dbReference type="EMBL" id="KAJ8035717.1"/>
    </source>
</evidence>
<dbReference type="AlphaFoldDB" id="A0A9Q1BZE6"/>
<evidence type="ECO:0000313" key="2">
    <source>
        <dbReference type="Proteomes" id="UP001152320"/>
    </source>
</evidence>
<reference evidence="1" key="1">
    <citation type="submission" date="2021-10" db="EMBL/GenBank/DDBJ databases">
        <title>Tropical sea cucumber genome reveals ecological adaptation and Cuvierian tubules defense mechanism.</title>
        <authorList>
            <person name="Chen T."/>
        </authorList>
    </citation>
    <scope>NUCLEOTIDE SEQUENCE</scope>
    <source>
        <strain evidence="1">Nanhai2018</strain>
        <tissue evidence="1">Muscle</tissue>
    </source>
</reference>
<gene>
    <name evidence="1" type="ORF">HOLleu_19479</name>
</gene>
<keyword evidence="2" id="KW-1185">Reference proteome</keyword>
<proteinExistence type="predicted"/>
<sequence>MNNNHMLAIIETKLTLDDRKVYARSLQQNEKEASLEGLLSFFNDELETRTRATASIRSSTFHQSKVNLTQRQSTDSSQHQKWKKCWPCEYDDH</sequence>
<dbReference type="Proteomes" id="UP001152320">
    <property type="component" value="Chromosome 9"/>
</dbReference>
<name>A0A9Q1BZE6_HOLLE</name>
<accession>A0A9Q1BZE6</accession>